<sequence>MKEEPQMALMITSDQRRGMQGGDDPGSPNHRVNNYFTSSPCPSPLSRSSSPNNLSRNSSLSRNASGRTNACGGSWPSLEKHKRKQQQNCIPEGGSLSRLERSDSTATVPAGGGGSLSRSVSNRKVMTPIMYSNSTGLIKPPAIEKNLECTLESSALEASRRS</sequence>
<keyword evidence="2" id="KW-1185">Reference proteome</keyword>
<comment type="caution">
    <text evidence="1">The sequence shown here is derived from an EMBL/GenBank/DDBJ whole genome shotgun (WGS) entry which is preliminary data.</text>
</comment>
<name>A0ACC0HIW2_9ERIC</name>
<proteinExistence type="predicted"/>
<evidence type="ECO:0000313" key="1">
    <source>
        <dbReference type="EMBL" id="KAI8012934.1"/>
    </source>
</evidence>
<accession>A0ACC0HIW2</accession>
<dbReference type="Proteomes" id="UP001060215">
    <property type="component" value="Chromosome 4"/>
</dbReference>
<evidence type="ECO:0000313" key="2">
    <source>
        <dbReference type="Proteomes" id="UP001060215"/>
    </source>
</evidence>
<gene>
    <name evidence="1" type="ORF">LOK49_LG05G02416</name>
</gene>
<reference evidence="1 2" key="1">
    <citation type="journal article" date="2022" name="Plant J.">
        <title>Chromosome-level genome of Camellia lanceoleosa provides a valuable resource for understanding genome evolution and self-incompatibility.</title>
        <authorList>
            <person name="Gong W."/>
            <person name="Xiao S."/>
            <person name="Wang L."/>
            <person name="Liao Z."/>
            <person name="Chang Y."/>
            <person name="Mo W."/>
            <person name="Hu G."/>
            <person name="Li W."/>
            <person name="Zhao G."/>
            <person name="Zhu H."/>
            <person name="Hu X."/>
            <person name="Ji K."/>
            <person name="Xiang X."/>
            <person name="Song Q."/>
            <person name="Yuan D."/>
            <person name="Jin S."/>
            <person name="Zhang L."/>
        </authorList>
    </citation>
    <scope>NUCLEOTIDE SEQUENCE [LARGE SCALE GENOMIC DNA]</scope>
    <source>
        <strain evidence="1">SQ_2022a</strain>
    </source>
</reference>
<organism evidence="1 2">
    <name type="scientific">Camellia lanceoleosa</name>
    <dbReference type="NCBI Taxonomy" id="1840588"/>
    <lineage>
        <taxon>Eukaryota</taxon>
        <taxon>Viridiplantae</taxon>
        <taxon>Streptophyta</taxon>
        <taxon>Embryophyta</taxon>
        <taxon>Tracheophyta</taxon>
        <taxon>Spermatophyta</taxon>
        <taxon>Magnoliopsida</taxon>
        <taxon>eudicotyledons</taxon>
        <taxon>Gunneridae</taxon>
        <taxon>Pentapetalae</taxon>
        <taxon>asterids</taxon>
        <taxon>Ericales</taxon>
        <taxon>Theaceae</taxon>
        <taxon>Camellia</taxon>
    </lineage>
</organism>
<protein>
    <submittedName>
        <fullName evidence="1">Uncharacterized protein</fullName>
    </submittedName>
</protein>
<dbReference type="EMBL" id="CM045761">
    <property type="protein sequence ID" value="KAI8012934.1"/>
    <property type="molecule type" value="Genomic_DNA"/>
</dbReference>